<accession>A0A2C9W9E1</accession>
<dbReference type="PANTHER" id="PTHR33193:SF13">
    <property type="entry name" value="EXPRESSED PROTEIN"/>
    <property type="match status" value="1"/>
</dbReference>
<comment type="caution">
    <text evidence="2">The sequence shown here is derived from an EMBL/GenBank/DDBJ whole genome shotgun (WGS) entry which is preliminary data.</text>
</comment>
<evidence type="ECO:0000256" key="1">
    <source>
        <dbReference type="SAM" id="MobiDB-lite"/>
    </source>
</evidence>
<dbReference type="InterPro" id="IPR021899">
    <property type="entry name" value="DUF3511"/>
</dbReference>
<gene>
    <name evidence="2" type="ORF">MANES_03G201501v8</name>
</gene>
<feature type="compositionally biased region" description="Pro residues" evidence="1">
    <location>
        <begin position="42"/>
        <end position="59"/>
    </location>
</feature>
<evidence type="ECO:0000313" key="3">
    <source>
        <dbReference type="Proteomes" id="UP000091857"/>
    </source>
</evidence>
<reference evidence="3" key="1">
    <citation type="journal article" date="2016" name="Nat. Biotechnol.">
        <title>Sequencing wild and cultivated cassava and related species reveals extensive interspecific hybridization and genetic diversity.</title>
        <authorList>
            <person name="Bredeson J.V."/>
            <person name="Lyons J.B."/>
            <person name="Prochnik S.E."/>
            <person name="Wu G.A."/>
            <person name="Ha C.M."/>
            <person name="Edsinger-Gonzales E."/>
            <person name="Grimwood J."/>
            <person name="Schmutz J."/>
            <person name="Rabbi I.Y."/>
            <person name="Egesi C."/>
            <person name="Nauluvula P."/>
            <person name="Lebot V."/>
            <person name="Ndunguru J."/>
            <person name="Mkamilo G."/>
            <person name="Bart R.S."/>
            <person name="Setter T.L."/>
            <person name="Gleadow R.M."/>
            <person name="Kulakow P."/>
            <person name="Ferguson M.E."/>
            <person name="Rounsley S."/>
            <person name="Rokhsar D.S."/>
        </authorList>
    </citation>
    <scope>NUCLEOTIDE SEQUENCE [LARGE SCALE GENOMIC DNA]</scope>
    <source>
        <strain evidence="3">cv. AM560-2</strain>
    </source>
</reference>
<dbReference type="OMA" id="EFRENNN"/>
<dbReference type="STRING" id="3983.A0A2C9W9E1"/>
<dbReference type="AlphaFoldDB" id="A0A2C9W9E1"/>
<organism evidence="2 3">
    <name type="scientific">Manihot esculenta</name>
    <name type="common">Cassava</name>
    <name type="synonym">Jatropha manihot</name>
    <dbReference type="NCBI Taxonomy" id="3983"/>
    <lineage>
        <taxon>Eukaryota</taxon>
        <taxon>Viridiplantae</taxon>
        <taxon>Streptophyta</taxon>
        <taxon>Embryophyta</taxon>
        <taxon>Tracheophyta</taxon>
        <taxon>Spermatophyta</taxon>
        <taxon>Magnoliopsida</taxon>
        <taxon>eudicotyledons</taxon>
        <taxon>Gunneridae</taxon>
        <taxon>Pentapetalae</taxon>
        <taxon>rosids</taxon>
        <taxon>fabids</taxon>
        <taxon>Malpighiales</taxon>
        <taxon>Euphorbiaceae</taxon>
        <taxon>Crotonoideae</taxon>
        <taxon>Manihoteae</taxon>
        <taxon>Manihot</taxon>
    </lineage>
</organism>
<keyword evidence="3" id="KW-1185">Reference proteome</keyword>
<feature type="region of interest" description="Disordered" evidence="1">
    <location>
        <begin position="29"/>
        <end position="83"/>
    </location>
</feature>
<dbReference type="Gramene" id="Manes.03G201501.1.v8.1">
    <property type="protein sequence ID" value="Manes.03G201501.1.v8.1.CDS.1"/>
    <property type="gene ID" value="Manes.03G201501.v8.1"/>
</dbReference>
<protein>
    <submittedName>
        <fullName evidence="2">Uncharacterized protein</fullName>
    </submittedName>
</protein>
<evidence type="ECO:0000313" key="2">
    <source>
        <dbReference type="EMBL" id="OAY56088.1"/>
    </source>
</evidence>
<dbReference type="Proteomes" id="UP000091857">
    <property type="component" value="Chromosome 3"/>
</dbReference>
<dbReference type="EMBL" id="CM004389">
    <property type="protein sequence ID" value="OAY56088.1"/>
    <property type="molecule type" value="Genomic_DNA"/>
</dbReference>
<proteinExistence type="predicted"/>
<name>A0A2C9W9E1_MANES</name>
<sequence>MSLAESTKDMEEFREAHWRNCNEDIQFEARPCSGLPGDDVRIPPPKRQPHPHPPPPPPPRYHKCSKSTGSAWNQKKKANTYPSSWSFSDAEVKRQRRVTKYKSYAVEGQMKASVRDSFRWFKNKWCSILHGY</sequence>
<dbReference type="PANTHER" id="PTHR33193">
    <property type="entry name" value="DOMAIN PROTEIN, PUTATIVE (DUF3511)-RELATED"/>
    <property type="match status" value="1"/>
</dbReference>
<dbReference type="Pfam" id="PF12023">
    <property type="entry name" value="DUF3511"/>
    <property type="match status" value="1"/>
</dbReference>